<organism evidence="6 7">
    <name type="scientific">Pedobacter cryoconitis</name>
    <dbReference type="NCBI Taxonomy" id="188932"/>
    <lineage>
        <taxon>Bacteria</taxon>
        <taxon>Pseudomonadati</taxon>
        <taxon>Bacteroidota</taxon>
        <taxon>Sphingobacteriia</taxon>
        <taxon>Sphingobacteriales</taxon>
        <taxon>Sphingobacteriaceae</taxon>
        <taxon>Pedobacter</taxon>
    </lineage>
</organism>
<proteinExistence type="predicted"/>
<dbReference type="SUPFAM" id="SSF56935">
    <property type="entry name" value="Porins"/>
    <property type="match status" value="1"/>
</dbReference>
<dbReference type="Gene3D" id="2.60.40.1120">
    <property type="entry name" value="Carboxypeptidase-like, regulatory domain"/>
    <property type="match status" value="1"/>
</dbReference>
<gene>
    <name evidence="6" type="ORF">HDE68_004067</name>
</gene>
<comment type="subcellular location">
    <subcellularLocation>
        <location evidence="1">Cell outer membrane</location>
    </subcellularLocation>
</comment>
<keyword evidence="6" id="KW-0675">Receptor</keyword>
<dbReference type="RefSeq" id="WP_183883980.1">
    <property type="nucleotide sequence ID" value="NZ_JACHCE010000007.1"/>
</dbReference>
<dbReference type="Pfam" id="PF13620">
    <property type="entry name" value="CarboxypepD_reg"/>
    <property type="match status" value="1"/>
</dbReference>
<dbReference type="InterPro" id="IPR041700">
    <property type="entry name" value="OMP_b-brl_3"/>
</dbReference>
<feature type="signal peptide" evidence="4">
    <location>
        <begin position="1"/>
        <end position="18"/>
    </location>
</feature>
<evidence type="ECO:0000256" key="4">
    <source>
        <dbReference type="SAM" id="SignalP"/>
    </source>
</evidence>
<dbReference type="SUPFAM" id="SSF49464">
    <property type="entry name" value="Carboxypeptidase regulatory domain-like"/>
    <property type="match status" value="1"/>
</dbReference>
<protein>
    <submittedName>
        <fullName evidence="6">Outer membrane receptor protein involved in Fe transport</fullName>
    </submittedName>
</protein>
<dbReference type="GO" id="GO:0009279">
    <property type="term" value="C:cell outer membrane"/>
    <property type="evidence" value="ECO:0007669"/>
    <property type="project" value="UniProtKB-SubCell"/>
</dbReference>
<reference evidence="6 7" key="1">
    <citation type="submission" date="2020-08" db="EMBL/GenBank/DDBJ databases">
        <title>Genomic Encyclopedia of Type Strains, Phase IV (KMG-V): Genome sequencing to study the core and pangenomes of soil and plant-associated prokaryotes.</title>
        <authorList>
            <person name="Whitman W."/>
        </authorList>
    </citation>
    <scope>NUCLEOTIDE SEQUENCE [LARGE SCALE GENOMIC DNA]</scope>
    <source>
        <strain evidence="6 7">S3M1</strain>
    </source>
</reference>
<evidence type="ECO:0000313" key="6">
    <source>
        <dbReference type="EMBL" id="MBB5638141.1"/>
    </source>
</evidence>
<dbReference type="AlphaFoldDB" id="A0A7W8ZQ64"/>
<evidence type="ECO:0000259" key="5">
    <source>
        <dbReference type="Pfam" id="PF14905"/>
    </source>
</evidence>
<evidence type="ECO:0000256" key="3">
    <source>
        <dbReference type="ARBA" id="ARBA00023237"/>
    </source>
</evidence>
<keyword evidence="2" id="KW-0472">Membrane</keyword>
<feature type="chain" id="PRO_5031131248" evidence="4">
    <location>
        <begin position="19"/>
        <end position="795"/>
    </location>
</feature>
<evidence type="ECO:0000313" key="7">
    <source>
        <dbReference type="Proteomes" id="UP000537204"/>
    </source>
</evidence>
<dbReference type="InterPro" id="IPR036942">
    <property type="entry name" value="Beta-barrel_TonB_sf"/>
</dbReference>
<dbReference type="EMBL" id="JACHCE010000007">
    <property type="protein sequence ID" value="MBB5638141.1"/>
    <property type="molecule type" value="Genomic_DNA"/>
</dbReference>
<feature type="domain" description="Outer membrane protein beta-barrel" evidence="5">
    <location>
        <begin position="367"/>
        <end position="771"/>
    </location>
</feature>
<dbReference type="Proteomes" id="UP000537204">
    <property type="component" value="Unassembled WGS sequence"/>
</dbReference>
<dbReference type="Gene3D" id="2.40.170.20">
    <property type="entry name" value="TonB-dependent receptor, beta-barrel domain"/>
    <property type="match status" value="1"/>
</dbReference>
<keyword evidence="3" id="KW-0998">Cell outer membrane</keyword>
<comment type="caution">
    <text evidence="6">The sequence shown here is derived from an EMBL/GenBank/DDBJ whole genome shotgun (WGS) entry which is preliminary data.</text>
</comment>
<name>A0A7W8ZQ64_9SPHI</name>
<accession>A0A7W8ZQ64</accession>
<dbReference type="Pfam" id="PF14905">
    <property type="entry name" value="OMP_b-brl_3"/>
    <property type="match status" value="1"/>
</dbReference>
<evidence type="ECO:0000256" key="1">
    <source>
        <dbReference type="ARBA" id="ARBA00004442"/>
    </source>
</evidence>
<evidence type="ECO:0000256" key="2">
    <source>
        <dbReference type="ARBA" id="ARBA00023136"/>
    </source>
</evidence>
<dbReference type="InterPro" id="IPR008969">
    <property type="entry name" value="CarboxyPept-like_regulatory"/>
</dbReference>
<sequence>MKKLIINLLILIPFALKAQQSVKGIVTDEAGNLLDGVTITLSTNNENGVTRLTSMGDFVLNQVQQGTYQLSATLIGYKPVIRTITIPKDSLKIVMQGDSKVLKEVTISFSKPIIERKTDRVTFNVEQSIVASGGTAWDALNKAPGVQLTSGGTITANKKDVQIYLDGKPLHLSGDDLSGYLQGIPSELIIKIEVFSNPPASFEAEGSAVVNIITKKSKGQGFNATMNGGFTQAIYGSYTASNSFNYRKDKLNIYGGYSFTSRKNGYDRHDYVIYNNPDGYSYWDSPGYSIVQSKTNNYRLGADYQLTDKQILGFLITGNNRTGSTMTNTQTMITNNFNTTPDSTLQTNGNTRLHNSQYAYNLNYNIQLDTSGQNLNVDLDYSPYQTDRQQYINSLSFLADGSPASKPYHIYTPTIQHIAIYSGKIDYNYKTGKNWNFTSGLKYSSVQSENNFDFYNNEGEQSVFVPANSNHFDYVENTAAAYTSVRTTIGKWSLQAGLRGEYTRIKGYSITIDSLNKRQYFKLFPTLFALYKLDDRNELQFTYGYRIERPEYNRLNPARQYSNPYSYLVGNPSLQPAFVQNIELGYTYNKQYNLTAYYTATHDMFSNITVQDNLNKVFYNTQQNLGLSLITGLRLSAPFHVNDWWEMNVMLDFYEQREKSAYQQGSYDYHQFSYEGNTTQSFTIDQTHGIKAEISVMYNSSDIQGIYKIGHVYNVDAGIKATILNGQGIVKLSASDIFNSNNYHVSVNYLNQNNGFFKRNDTRYGALSFSYRFGKNVAAARKHNTGIDKEKERAQ</sequence>
<keyword evidence="4" id="KW-0732">Signal</keyword>